<gene>
    <name evidence="3" type="ORF">SAMN05216218_101161</name>
</gene>
<evidence type="ECO:0000313" key="4">
    <source>
        <dbReference type="Proteomes" id="UP000199076"/>
    </source>
</evidence>
<dbReference type="Pfam" id="PF13489">
    <property type="entry name" value="Methyltransf_23"/>
    <property type="match status" value="1"/>
</dbReference>
<evidence type="ECO:0000313" key="3">
    <source>
        <dbReference type="EMBL" id="SDE74427.1"/>
    </source>
</evidence>
<dbReference type="OrthoDB" id="117536at2157"/>
<reference evidence="4" key="1">
    <citation type="submission" date="2016-10" db="EMBL/GenBank/DDBJ databases">
        <authorList>
            <person name="Varghese N."/>
            <person name="Submissions S."/>
        </authorList>
    </citation>
    <scope>NUCLEOTIDE SEQUENCE [LARGE SCALE GENOMIC DNA]</scope>
    <source>
        <strain evidence="4">IBRC-M 10760</strain>
    </source>
</reference>
<proteinExistence type="predicted"/>
<dbReference type="Proteomes" id="UP000199076">
    <property type="component" value="Unassembled WGS sequence"/>
</dbReference>
<dbReference type="Pfam" id="PF26486">
    <property type="entry name" value="DUF8157"/>
    <property type="match status" value="1"/>
</dbReference>
<feature type="domain" description="DUF8157" evidence="1">
    <location>
        <begin position="6"/>
        <end position="57"/>
    </location>
</feature>
<sequence>MNADQREQVRDNARYLQSVRPIDPEEIQEYVEGQPHPATITQVLREDAFDLGLLENEDGTFEPVEEGTLSVPFHGVESFPSTYSMALEDMFVEEYGAGWPEGESGDAIRERIRDLKSDYLWGNDVDYDAETALAYALYHLPNYYAAVQYVLADLIADGLCPRKLRVLDVGAGVGGPALGLAELVPEDALVDYHAVEPSAATGVLSTLLEETGRNFRTTVHESTAEDFEPDGEYDLILFANVLSELDDPAGVVDRYRDALAADGSLVGLAPADRETAIGLREVERAVEDGLTVYAPTVRLWPSATPTDEAWSFDVHPDLEPPAFQRRLDEAASGPDHEPGEFVNVDVQYAYTIMRPDGKRRIDFSPSVSEFARMAEMDTHVSNRIDVAAIKLSHDLAGEDAHPLFKIGDGSEQVAHYAVLTKESALNSDLATAAYGDLLVCENVLALWNDDEEAYNLVVDGESVVDRVPADA</sequence>
<dbReference type="GO" id="GO:0008168">
    <property type="term" value="F:methyltransferase activity"/>
    <property type="evidence" value="ECO:0007669"/>
    <property type="project" value="UniProtKB-KW"/>
</dbReference>
<dbReference type="EMBL" id="FNBK01000001">
    <property type="protein sequence ID" value="SDE74427.1"/>
    <property type="molecule type" value="Genomic_DNA"/>
</dbReference>
<dbReference type="RefSeq" id="WP_092686567.1">
    <property type="nucleotide sequence ID" value="NZ_FNBK01000001.1"/>
</dbReference>
<keyword evidence="3" id="KW-0808">Transferase</keyword>
<keyword evidence="3" id="KW-0489">Methyltransferase</keyword>
<feature type="domain" description="DUF8157" evidence="2">
    <location>
        <begin position="374"/>
        <end position="467"/>
    </location>
</feature>
<protein>
    <submittedName>
        <fullName evidence="3">Methyltransferase domain-containing protein</fullName>
    </submittedName>
</protein>
<dbReference type="Gene3D" id="3.40.50.150">
    <property type="entry name" value="Vaccinia Virus protein VP39"/>
    <property type="match status" value="1"/>
</dbReference>
<evidence type="ECO:0000259" key="1">
    <source>
        <dbReference type="Pfam" id="PF26486"/>
    </source>
</evidence>
<keyword evidence="4" id="KW-1185">Reference proteome</keyword>
<dbReference type="InterPro" id="IPR058470">
    <property type="entry name" value="DUF8157_N"/>
</dbReference>
<dbReference type="STRING" id="660518.SAMN05216218_101161"/>
<name>A0A1G7FF07_9EURY</name>
<dbReference type="GO" id="GO:0032259">
    <property type="term" value="P:methylation"/>
    <property type="evidence" value="ECO:0007669"/>
    <property type="project" value="UniProtKB-KW"/>
</dbReference>
<dbReference type="SUPFAM" id="SSF53335">
    <property type="entry name" value="S-adenosyl-L-methionine-dependent methyltransferases"/>
    <property type="match status" value="1"/>
</dbReference>
<evidence type="ECO:0000259" key="2">
    <source>
        <dbReference type="Pfam" id="PF26487"/>
    </source>
</evidence>
<dbReference type="InterPro" id="IPR029063">
    <property type="entry name" value="SAM-dependent_MTases_sf"/>
</dbReference>
<dbReference type="CDD" id="cd02440">
    <property type="entry name" value="AdoMet_MTases"/>
    <property type="match status" value="1"/>
</dbReference>
<organism evidence="3 4">
    <name type="scientific">Halorientalis regularis</name>
    <dbReference type="NCBI Taxonomy" id="660518"/>
    <lineage>
        <taxon>Archaea</taxon>
        <taxon>Methanobacteriati</taxon>
        <taxon>Methanobacteriota</taxon>
        <taxon>Stenosarchaea group</taxon>
        <taxon>Halobacteria</taxon>
        <taxon>Halobacteriales</taxon>
        <taxon>Haloarculaceae</taxon>
        <taxon>Halorientalis</taxon>
    </lineage>
</organism>
<dbReference type="Pfam" id="PF26487">
    <property type="entry name" value="DUF8157_C"/>
    <property type="match status" value="1"/>
</dbReference>
<dbReference type="InterPro" id="IPR058959">
    <property type="entry name" value="DUF8157_C"/>
</dbReference>
<dbReference type="AlphaFoldDB" id="A0A1G7FF07"/>
<accession>A0A1G7FF07</accession>